<evidence type="ECO:0000256" key="2">
    <source>
        <dbReference type="SAM" id="Phobius"/>
    </source>
</evidence>
<evidence type="ECO:0000313" key="4">
    <source>
        <dbReference type="Proteomes" id="UP000808914"/>
    </source>
</evidence>
<comment type="caution">
    <text evidence="3">The sequence shown here is derived from an EMBL/GenBank/DDBJ whole genome shotgun (WGS) entry which is preliminary data.</text>
</comment>
<gene>
    <name evidence="3" type="ORF">JOD45_001977</name>
</gene>
<proteinExistence type="predicted"/>
<feature type="transmembrane region" description="Helical" evidence="2">
    <location>
        <begin position="6"/>
        <end position="32"/>
    </location>
</feature>
<organism evidence="3 4">
    <name type="scientific">Scopulibacillus daqui</name>
    <dbReference type="NCBI Taxonomy" id="1469162"/>
    <lineage>
        <taxon>Bacteria</taxon>
        <taxon>Bacillati</taxon>
        <taxon>Bacillota</taxon>
        <taxon>Bacilli</taxon>
        <taxon>Bacillales</taxon>
        <taxon>Sporolactobacillaceae</taxon>
        <taxon>Scopulibacillus</taxon>
    </lineage>
</organism>
<evidence type="ECO:0000313" key="3">
    <source>
        <dbReference type="EMBL" id="MBM7645758.1"/>
    </source>
</evidence>
<dbReference type="RefSeq" id="WP_205003673.1">
    <property type="nucleotide sequence ID" value="NZ_JAFBER010000011.1"/>
</dbReference>
<protein>
    <recommendedName>
        <fullName evidence="5">Sporulation protein YhaL</fullName>
    </recommendedName>
</protein>
<feature type="region of interest" description="Disordered" evidence="1">
    <location>
        <begin position="34"/>
        <end position="57"/>
    </location>
</feature>
<dbReference type="EMBL" id="JAFBER010000011">
    <property type="protein sequence ID" value="MBM7645758.1"/>
    <property type="molecule type" value="Genomic_DNA"/>
</dbReference>
<keyword evidence="4" id="KW-1185">Reference proteome</keyword>
<keyword evidence="2" id="KW-1133">Transmembrane helix</keyword>
<keyword evidence="2" id="KW-0812">Transmembrane</keyword>
<name>A0ABS2Q0P1_9BACL</name>
<accession>A0ABS2Q0P1</accession>
<evidence type="ECO:0008006" key="5">
    <source>
        <dbReference type="Google" id="ProtNLM"/>
    </source>
</evidence>
<dbReference type="Proteomes" id="UP000808914">
    <property type="component" value="Unassembled WGS sequence"/>
</dbReference>
<sequence>MTDFGWIMFHLVGGILAFLVIGVIIVGSEWFGSKKRKQEEKMHRENFRRKSVKPKPR</sequence>
<keyword evidence="2" id="KW-0472">Membrane</keyword>
<reference evidence="3 4" key="1">
    <citation type="submission" date="2021-01" db="EMBL/GenBank/DDBJ databases">
        <title>Genomic Encyclopedia of Type Strains, Phase IV (KMG-IV): sequencing the most valuable type-strain genomes for metagenomic binning, comparative biology and taxonomic classification.</title>
        <authorList>
            <person name="Goeker M."/>
        </authorList>
    </citation>
    <scope>NUCLEOTIDE SEQUENCE [LARGE SCALE GENOMIC DNA]</scope>
    <source>
        <strain evidence="3 4">DSM 28236</strain>
    </source>
</reference>
<feature type="compositionally biased region" description="Basic residues" evidence="1">
    <location>
        <begin position="46"/>
        <end position="57"/>
    </location>
</feature>
<evidence type="ECO:0000256" key="1">
    <source>
        <dbReference type="SAM" id="MobiDB-lite"/>
    </source>
</evidence>